<gene>
    <name evidence="2" type="ORF">JR316_007189</name>
</gene>
<protein>
    <submittedName>
        <fullName evidence="2">Uncharacterized protein</fullName>
    </submittedName>
</protein>
<accession>A0A8H8CKB4</accession>
<dbReference type="EMBL" id="JAFIQS010000006">
    <property type="protein sequence ID" value="KAG5168588.1"/>
    <property type="molecule type" value="Genomic_DNA"/>
</dbReference>
<reference evidence="2" key="1">
    <citation type="submission" date="2021-02" db="EMBL/GenBank/DDBJ databases">
        <title>Psilocybe cubensis genome.</title>
        <authorList>
            <person name="Mckernan K.J."/>
            <person name="Crawford S."/>
            <person name="Trippe A."/>
            <person name="Kane L.T."/>
            <person name="Mclaughlin S."/>
        </authorList>
    </citation>
    <scope>NUCLEOTIDE SEQUENCE [LARGE SCALE GENOMIC DNA]</scope>
    <source>
        <strain evidence="2">MGC-MH-2018</strain>
    </source>
</reference>
<evidence type="ECO:0000256" key="1">
    <source>
        <dbReference type="SAM" id="MobiDB-lite"/>
    </source>
</evidence>
<proteinExistence type="predicted"/>
<dbReference type="AlphaFoldDB" id="A0A8H8CKB4"/>
<organism evidence="2">
    <name type="scientific">Psilocybe cubensis</name>
    <name type="common">Psychedelic mushroom</name>
    <name type="synonym">Stropharia cubensis</name>
    <dbReference type="NCBI Taxonomy" id="181762"/>
    <lineage>
        <taxon>Eukaryota</taxon>
        <taxon>Fungi</taxon>
        <taxon>Dikarya</taxon>
        <taxon>Basidiomycota</taxon>
        <taxon>Agaricomycotina</taxon>
        <taxon>Agaricomycetes</taxon>
        <taxon>Agaricomycetidae</taxon>
        <taxon>Agaricales</taxon>
        <taxon>Agaricineae</taxon>
        <taxon>Strophariaceae</taxon>
        <taxon>Psilocybe</taxon>
    </lineage>
</organism>
<name>A0A8H8CKB4_PSICU</name>
<feature type="region of interest" description="Disordered" evidence="1">
    <location>
        <begin position="225"/>
        <end position="244"/>
    </location>
</feature>
<dbReference type="OrthoDB" id="3033067at2759"/>
<evidence type="ECO:0000313" key="2">
    <source>
        <dbReference type="EMBL" id="KAG5168588.1"/>
    </source>
</evidence>
<comment type="caution">
    <text evidence="2">The sequence shown here is derived from an EMBL/GenBank/DDBJ whole genome shotgun (WGS) entry which is preliminary data.</text>
</comment>
<sequence>MPNPGIFKGARKEFLLTQKGIYADAVKNGHVAETLMTIQRRYFKRFPVEMPLDQEPTSEALAAVNDDAPDEDIVEPDRDLLSEDEYNAQMAAFKSRQTVLVVRKGQLRRWFAYQYARENGSKMNANITLLAGLLQRIYNPGQESQRPRLKAPVNVWRKSQREAIDKAYEDEVARAKEQGETRAKANKAADRDRIARSMFQALPIGEQAYWKKVAQEEHDAAMAKFKAESSGAPPSTDPRERQRSIQSLPQILQPILDAICAATGWKATLIAGGPEPARGGHLSVIR</sequence>